<accession>A0AA47JDX9</accession>
<dbReference type="Proteomes" id="UP001156560">
    <property type="component" value="Chromosome 1"/>
</dbReference>
<organism evidence="1 2">
    <name type="scientific">Vibrio parahaemolyticus</name>
    <dbReference type="NCBI Taxonomy" id="670"/>
    <lineage>
        <taxon>Bacteria</taxon>
        <taxon>Pseudomonadati</taxon>
        <taxon>Pseudomonadota</taxon>
        <taxon>Gammaproteobacteria</taxon>
        <taxon>Vibrionales</taxon>
        <taxon>Vibrionaceae</taxon>
        <taxon>Vibrio</taxon>
    </lineage>
</organism>
<evidence type="ECO:0000313" key="1">
    <source>
        <dbReference type="EMBL" id="WAT89013.1"/>
    </source>
</evidence>
<proteinExistence type="predicted"/>
<evidence type="ECO:0000313" key="2">
    <source>
        <dbReference type="Proteomes" id="UP001156560"/>
    </source>
</evidence>
<gene>
    <name evidence="1" type="ORF">O1Q84_10075</name>
</gene>
<protein>
    <submittedName>
        <fullName evidence="1">Uncharacterized protein</fullName>
    </submittedName>
</protein>
<sequence>MGTDTHKRIEFAEQIPGDSDEFSDEVYSYLEDYFIATGDIEACKSVLQCLQVLDARDNLELVKQLLLTVIE</sequence>
<dbReference type="RefSeq" id="WP_025555193.1">
    <property type="nucleotide sequence ID" value="NZ_CP114194.1"/>
</dbReference>
<reference evidence="1" key="1">
    <citation type="submission" date="2022-12" db="EMBL/GenBank/DDBJ databases">
        <title>Vibrio parahaemolyticus become highly virulent by producing novel Tc toxins.</title>
        <authorList>
            <person name="Yang F."/>
            <person name="You Y."/>
            <person name="Lai Q."/>
            <person name="Xu L."/>
            <person name="Li F."/>
        </authorList>
    </citation>
    <scope>NUCLEOTIDE SEQUENCE</scope>
    <source>
        <strain evidence="1">Vp-HL-202005</strain>
    </source>
</reference>
<name>A0AA47JDX9_VIBPH</name>
<dbReference type="AlphaFoldDB" id="A0AA47JDX9"/>
<dbReference type="EMBL" id="CP114194">
    <property type="protein sequence ID" value="WAT89013.1"/>
    <property type="molecule type" value="Genomic_DNA"/>
</dbReference>